<name>A0A448XH89_9PLAT</name>
<dbReference type="AlphaFoldDB" id="A0A448XH89"/>
<evidence type="ECO:0000256" key="4">
    <source>
        <dbReference type="ARBA" id="ARBA00022989"/>
    </source>
</evidence>
<comment type="similarity">
    <text evidence="2">Belongs to the SLC35F solute transporter family.</text>
</comment>
<gene>
    <name evidence="8" type="ORF">PXEA_LOCUS29962</name>
</gene>
<feature type="transmembrane region" description="Helical" evidence="7">
    <location>
        <begin position="72"/>
        <end position="93"/>
    </location>
</feature>
<evidence type="ECO:0000256" key="1">
    <source>
        <dbReference type="ARBA" id="ARBA00004141"/>
    </source>
</evidence>
<evidence type="ECO:0000256" key="5">
    <source>
        <dbReference type="ARBA" id="ARBA00023136"/>
    </source>
</evidence>
<evidence type="ECO:0000256" key="6">
    <source>
        <dbReference type="ARBA" id="ARBA00040744"/>
    </source>
</evidence>
<keyword evidence="5 7" id="KW-0472">Membrane</keyword>
<dbReference type="EMBL" id="CAAALY010252454">
    <property type="protein sequence ID" value="VEL36522.1"/>
    <property type="molecule type" value="Genomic_DNA"/>
</dbReference>
<organism evidence="8 9">
    <name type="scientific">Protopolystoma xenopodis</name>
    <dbReference type="NCBI Taxonomy" id="117903"/>
    <lineage>
        <taxon>Eukaryota</taxon>
        <taxon>Metazoa</taxon>
        <taxon>Spiralia</taxon>
        <taxon>Lophotrochozoa</taxon>
        <taxon>Platyhelminthes</taxon>
        <taxon>Monogenea</taxon>
        <taxon>Polyopisthocotylea</taxon>
        <taxon>Polystomatidea</taxon>
        <taxon>Polystomatidae</taxon>
        <taxon>Protopolystoma</taxon>
    </lineage>
</organism>
<dbReference type="PANTHER" id="PTHR23051:SF0">
    <property type="entry name" value="SOLUTE CARRIER FAMILY 35 MEMBER F5"/>
    <property type="match status" value="1"/>
</dbReference>
<comment type="caution">
    <text evidence="8">The sequence shown here is derived from an EMBL/GenBank/DDBJ whole genome shotgun (WGS) entry which is preliminary data.</text>
</comment>
<dbReference type="Proteomes" id="UP000784294">
    <property type="component" value="Unassembled WGS sequence"/>
</dbReference>
<evidence type="ECO:0000256" key="3">
    <source>
        <dbReference type="ARBA" id="ARBA00022692"/>
    </source>
</evidence>
<keyword evidence="3 7" id="KW-0812">Transmembrane</keyword>
<dbReference type="OrthoDB" id="10041630at2759"/>
<evidence type="ECO:0000313" key="8">
    <source>
        <dbReference type="EMBL" id="VEL36522.1"/>
    </source>
</evidence>
<evidence type="ECO:0000313" key="9">
    <source>
        <dbReference type="Proteomes" id="UP000784294"/>
    </source>
</evidence>
<proteinExistence type="inferred from homology"/>
<evidence type="ECO:0000256" key="7">
    <source>
        <dbReference type="SAM" id="Phobius"/>
    </source>
</evidence>
<sequence>MDMLIKYFSRSFGFLDDFASHPSCTNQSVPRTKPCTRFLMSRRQCIILSAKLAPLLFLASYFYQLALVTTTAGVVNVLSSTQSLSTLILAALWPAGIADTFNLTKLVAVLLSFTGAILVERSDPSHNVSSTLDNASMMTNLLPFSGFPPPANQALPGTAWTVGLLGPNNNTPPAPPSASSSLNFLSLGSLFAIISTLFFAVFVLLVQHTFLEKRRLRRQLKLADCHRHGESTGQMQLYTGTNLEV</sequence>
<dbReference type="InterPro" id="IPR037185">
    <property type="entry name" value="EmrE-like"/>
</dbReference>
<protein>
    <recommendedName>
        <fullName evidence="6">Solute carrier family 35 member F5</fullName>
    </recommendedName>
</protein>
<feature type="transmembrane region" description="Helical" evidence="7">
    <location>
        <begin position="184"/>
        <end position="211"/>
    </location>
</feature>
<feature type="transmembrane region" description="Helical" evidence="7">
    <location>
        <begin position="46"/>
        <end position="66"/>
    </location>
</feature>
<dbReference type="SUPFAM" id="SSF103481">
    <property type="entry name" value="Multidrug resistance efflux transporter EmrE"/>
    <property type="match status" value="1"/>
</dbReference>
<dbReference type="PANTHER" id="PTHR23051">
    <property type="entry name" value="SOLUTE CARRIER FAMILY 35, MEMBER F5"/>
    <property type="match status" value="1"/>
</dbReference>
<dbReference type="GO" id="GO:0016020">
    <property type="term" value="C:membrane"/>
    <property type="evidence" value="ECO:0007669"/>
    <property type="project" value="UniProtKB-SubCell"/>
</dbReference>
<comment type="subcellular location">
    <subcellularLocation>
        <location evidence="1">Membrane</location>
        <topology evidence="1">Multi-pass membrane protein</topology>
    </subcellularLocation>
</comment>
<keyword evidence="9" id="KW-1185">Reference proteome</keyword>
<reference evidence="8" key="1">
    <citation type="submission" date="2018-11" db="EMBL/GenBank/DDBJ databases">
        <authorList>
            <consortium name="Pathogen Informatics"/>
        </authorList>
    </citation>
    <scope>NUCLEOTIDE SEQUENCE</scope>
</reference>
<accession>A0A448XH89</accession>
<evidence type="ECO:0000256" key="2">
    <source>
        <dbReference type="ARBA" id="ARBA00007863"/>
    </source>
</evidence>
<keyword evidence="4 7" id="KW-1133">Transmembrane helix</keyword>
<feature type="transmembrane region" description="Helical" evidence="7">
    <location>
        <begin position="100"/>
        <end position="119"/>
    </location>
</feature>